<dbReference type="STRING" id="41688.A0A2N3N4W6"/>
<reference evidence="2 3" key="1">
    <citation type="journal article" date="2017" name="G3 (Bethesda)">
        <title>First Draft Genome Sequence of the Pathogenic Fungus Lomentospora prolificans (Formerly Scedosporium prolificans).</title>
        <authorList>
            <person name="Luo R."/>
            <person name="Zimin A."/>
            <person name="Workman R."/>
            <person name="Fan Y."/>
            <person name="Pertea G."/>
            <person name="Grossman N."/>
            <person name="Wear M.P."/>
            <person name="Jia B."/>
            <person name="Miller H."/>
            <person name="Casadevall A."/>
            <person name="Timp W."/>
            <person name="Zhang S.X."/>
            <person name="Salzberg S.L."/>
        </authorList>
    </citation>
    <scope>NUCLEOTIDE SEQUENCE [LARGE SCALE GENOMIC DNA]</scope>
    <source>
        <strain evidence="2 3">JHH-5317</strain>
    </source>
</reference>
<dbReference type="Proteomes" id="UP000233524">
    <property type="component" value="Unassembled WGS sequence"/>
</dbReference>
<dbReference type="GO" id="GO:0031511">
    <property type="term" value="C:Mis6-Sim4 complex"/>
    <property type="evidence" value="ECO:0007669"/>
    <property type="project" value="InterPro"/>
</dbReference>
<protein>
    <recommendedName>
        <fullName evidence="4">Kinetochore protein fta4</fullName>
    </recommendedName>
</protein>
<evidence type="ECO:0000256" key="1">
    <source>
        <dbReference type="SAM" id="MobiDB-lite"/>
    </source>
</evidence>
<dbReference type="OrthoDB" id="21214at2759"/>
<proteinExistence type="predicted"/>
<evidence type="ECO:0000313" key="2">
    <source>
        <dbReference type="EMBL" id="PKS07479.1"/>
    </source>
</evidence>
<dbReference type="PANTHER" id="PTHR42040">
    <property type="entry name" value="INNER KINETOCHORE SUBUNIT FTA4"/>
    <property type="match status" value="1"/>
</dbReference>
<dbReference type="AlphaFoldDB" id="A0A2N3N4W6"/>
<feature type="region of interest" description="Disordered" evidence="1">
    <location>
        <begin position="25"/>
        <end position="46"/>
    </location>
</feature>
<dbReference type="InterPro" id="IPR025207">
    <property type="entry name" value="Sim4_Fta4"/>
</dbReference>
<comment type="caution">
    <text evidence="2">The sequence shown here is derived from an EMBL/GenBank/DDBJ whole genome shotgun (WGS) entry which is preliminary data.</text>
</comment>
<dbReference type="VEuPathDB" id="FungiDB:jhhlp_006083"/>
<dbReference type="InParanoid" id="A0A2N3N4W6"/>
<keyword evidence="3" id="KW-1185">Reference proteome</keyword>
<accession>A0A2N3N4W6</accession>
<sequence>MADPPTIIAKKLSFLTHQTRLLTTPDPLPTRAWRRSNASSESPLPQRAVDDALAKLTQVLRQHARRVYPPQAARHVAEQVERLYWEDAERKAEGIGGDGIGREVDLADESVIARLPPIWPSDEEAEAHPAEAHRYTAQIARLSTLADERRELRQRVQRLRRMQELLRPFETSFVDERGRESTAGVQESLLTRRGPMEKELDRMRLLLLRVSARLGAVDDGTATEAKRVRDILGADEERIGRVLKDL</sequence>
<gene>
    <name evidence="2" type="ORF">jhhlp_006083</name>
</gene>
<dbReference type="EMBL" id="NLAX01000701">
    <property type="protein sequence ID" value="PKS07479.1"/>
    <property type="molecule type" value="Genomic_DNA"/>
</dbReference>
<organism evidence="2 3">
    <name type="scientific">Lomentospora prolificans</name>
    <dbReference type="NCBI Taxonomy" id="41688"/>
    <lineage>
        <taxon>Eukaryota</taxon>
        <taxon>Fungi</taxon>
        <taxon>Dikarya</taxon>
        <taxon>Ascomycota</taxon>
        <taxon>Pezizomycotina</taxon>
        <taxon>Sordariomycetes</taxon>
        <taxon>Hypocreomycetidae</taxon>
        <taxon>Microascales</taxon>
        <taxon>Microascaceae</taxon>
        <taxon>Lomentospora</taxon>
    </lineage>
</organism>
<name>A0A2N3N4W6_9PEZI</name>
<dbReference type="Pfam" id="PF13093">
    <property type="entry name" value="FTA4"/>
    <property type="match status" value="1"/>
</dbReference>
<evidence type="ECO:0008006" key="4">
    <source>
        <dbReference type="Google" id="ProtNLM"/>
    </source>
</evidence>
<evidence type="ECO:0000313" key="3">
    <source>
        <dbReference type="Proteomes" id="UP000233524"/>
    </source>
</evidence>
<dbReference type="PANTHER" id="PTHR42040:SF1">
    <property type="entry name" value="INNER KINETOCHORE SUBUNIT FTA4"/>
    <property type="match status" value="1"/>
</dbReference>